<reference evidence="4 5" key="1">
    <citation type="submission" date="2019-11" db="EMBL/GenBank/DDBJ databases">
        <title>Genome sequences of 17 halophilic strains isolated from different environments.</title>
        <authorList>
            <person name="Furrow R.E."/>
        </authorList>
    </citation>
    <scope>NUCLEOTIDE SEQUENCE [LARGE SCALE GENOMIC DNA]</scope>
    <source>
        <strain evidence="4 5">22514_16_FS</strain>
    </source>
</reference>
<dbReference type="Gene3D" id="3.40.50.850">
    <property type="entry name" value="Isochorismatase-like"/>
    <property type="match status" value="1"/>
</dbReference>
<dbReference type="EMBL" id="WMEQ01000006">
    <property type="protein sequence ID" value="MYL33899.1"/>
    <property type="molecule type" value="Genomic_DNA"/>
</dbReference>
<dbReference type="CDD" id="cd00431">
    <property type="entry name" value="cysteine_hydrolases"/>
    <property type="match status" value="1"/>
</dbReference>
<organism evidence="4 5">
    <name type="scientific">Pontibacillus yanchengensis</name>
    <dbReference type="NCBI Taxonomy" id="462910"/>
    <lineage>
        <taxon>Bacteria</taxon>
        <taxon>Bacillati</taxon>
        <taxon>Bacillota</taxon>
        <taxon>Bacilli</taxon>
        <taxon>Bacillales</taxon>
        <taxon>Bacillaceae</taxon>
        <taxon>Pontibacillus</taxon>
    </lineage>
</organism>
<dbReference type="AlphaFoldDB" id="A0A6I5A3T5"/>
<sequence>MEWSKTAVVLIDLQKESQFGINGLEEVISNTSNLVAEAREHNLPIIYTRQINRADQVGLSNGEPLKDNLTPFYYSTDTEDIEIFDEIKPDTNDIIIDKHRWSAFYETNLDLYLRSMNIENLIIGGLVTDGCLMTSVFDAYFRDYQVNLVKDICGTSNEGAHMSSILIMANWVYDMKIYNTDELIKHLNGKEHTFWEASAPDSMQFTPESMREIYSKLDER</sequence>
<dbReference type="InterPro" id="IPR000868">
    <property type="entry name" value="Isochorismatase-like_dom"/>
</dbReference>
<gene>
    <name evidence="4" type="ORF">GLW05_09835</name>
</gene>
<proteinExistence type="inferred from homology"/>
<comment type="caution">
    <text evidence="4">The sequence shown here is derived from an EMBL/GenBank/DDBJ whole genome shotgun (WGS) entry which is preliminary data.</text>
</comment>
<dbReference type="GO" id="GO:0016787">
    <property type="term" value="F:hydrolase activity"/>
    <property type="evidence" value="ECO:0007669"/>
    <property type="project" value="UniProtKB-KW"/>
</dbReference>
<evidence type="ECO:0000259" key="3">
    <source>
        <dbReference type="Pfam" id="PF00857"/>
    </source>
</evidence>
<feature type="domain" description="Isochorismatase-like" evidence="3">
    <location>
        <begin position="6"/>
        <end position="170"/>
    </location>
</feature>
<name>A0A6I5A3T5_9BACI</name>
<evidence type="ECO:0000256" key="1">
    <source>
        <dbReference type="ARBA" id="ARBA00006336"/>
    </source>
</evidence>
<evidence type="ECO:0000313" key="4">
    <source>
        <dbReference type="EMBL" id="MYL33899.1"/>
    </source>
</evidence>
<dbReference type="RefSeq" id="WP_160848740.1">
    <property type="nucleotide sequence ID" value="NZ_WMEQ01000006.1"/>
</dbReference>
<dbReference type="InterPro" id="IPR050272">
    <property type="entry name" value="Isochorismatase-like_hydrls"/>
</dbReference>
<dbReference type="PANTHER" id="PTHR43540">
    <property type="entry name" value="PEROXYUREIDOACRYLATE/UREIDOACRYLATE AMIDOHYDROLASE-RELATED"/>
    <property type="match status" value="1"/>
</dbReference>
<dbReference type="OrthoDB" id="257098at2"/>
<dbReference type="Proteomes" id="UP000468638">
    <property type="component" value="Unassembled WGS sequence"/>
</dbReference>
<accession>A0A6I5A3T5</accession>
<dbReference type="InterPro" id="IPR036380">
    <property type="entry name" value="Isochorismatase-like_sf"/>
</dbReference>
<evidence type="ECO:0000313" key="5">
    <source>
        <dbReference type="Proteomes" id="UP000468638"/>
    </source>
</evidence>
<evidence type="ECO:0000256" key="2">
    <source>
        <dbReference type="ARBA" id="ARBA00022801"/>
    </source>
</evidence>
<dbReference type="Pfam" id="PF00857">
    <property type="entry name" value="Isochorismatase"/>
    <property type="match status" value="1"/>
</dbReference>
<protein>
    <submittedName>
        <fullName evidence="4">Isochorismatase family protein</fullName>
    </submittedName>
</protein>
<dbReference type="PANTHER" id="PTHR43540:SF6">
    <property type="entry name" value="ISOCHORISMATASE-LIKE DOMAIN-CONTAINING PROTEIN"/>
    <property type="match status" value="1"/>
</dbReference>
<dbReference type="SUPFAM" id="SSF52499">
    <property type="entry name" value="Isochorismatase-like hydrolases"/>
    <property type="match status" value="1"/>
</dbReference>
<keyword evidence="2" id="KW-0378">Hydrolase</keyword>
<comment type="similarity">
    <text evidence="1">Belongs to the isochorismatase family.</text>
</comment>